<evidence type="ECO:0000256" key="1">
    <source>
        <dbReference type="PIRNR" id="PIRNR028103"/>
    </source>
</evidence>
<evidence type="ECO:0000313" key="3">
    <source>
        <dbReference type="Proteomes" id="UP001596364"/>
    </source>
</evidence>
<dbReference type="RefSeq" id="WP_131259703.1">
    <property type="nucleotide sequence ID" value="NZ_JBHSUS010000001.1"/>
</dbReference>
<comment type="caution">
    <text evidence="2">The sequence shown here is derived from an EMBL/GenBank/DDBJ whole genome shotgun (WGS) entry which is preliminary data.</text>
</comment>
<dbReference type="CDD" id="cd04869">
    <property type="entry name" value="ACT_GcvR_2"/>
    <property type="match status" value="1"/>
</dbReference>
<protein>
    <recommendedName>
        <fullName evidence="1">Glycine cleavage system transcriptional repressor</fullName>
    </recommendedName>
</protein>
<accession>A0ABW1XN79</accession>
<keyword evidence="1" id="KW-0678">Repressor</keyword>
<dbReference type="PIRSF" id="PIRSF028103">
    <property type="entry name" value="GcvR"/>
    <property type="match status" value="1"/>
</dbReference>
<dbReference type="EMBL" id="JBHSUS010000001">
    <property type="protein sequence ID" value="MFC6440748.1"/>
    <property type="molecule type" value="Genomic_DNA"/>
</dbReference>
<organism evidence="2 3">
    <name type="scientific">Pseudobowmanella zhangzhouensis</name>
    <dbReference type="NCBI Taxonomy" id="1537679"/>
    <lineage>
        <taxon>Bacteria</taxon>
        <taxon>Pseudomonadati</taxon>
        <taxon>Pseudomonadota</taxon>
        <taxon>Gammaproteobacteria</taxon>
        <taxon>Alteromonadales</taxon>
        <taxon>Alteromonadaceae</taxon>
    </lineage>
</organism>
<gene>
    <name evidence="2" type="ORF">ACFP85_11400</name>
</gene>
<dbReference type="InterPro" id="IPR050990">
    <property type="entry name" value="UPF0237/GcvR_regulator"/>
</dbReference>
<dbReference type="InterPro" id="IPR016867">
    <property type="entry name" value="GcvR"/>
</dbReference>
<keyword evidence="1" id="KW-0804">Transcription</keyword>
<dbReference type="Proteomes" id="UP001596364">
    <property type="component" value="Unassembled WGS sequence"/>
</dbReference>
<evidence type="ECO:0000313" key="2">
    <source>
        <dbReference type="EMBL" id="MFC6440748.1"/>
    </source>
</evidence>
<dbReference type="SUPFAM" id="SSF55021">
    <property type="entry name" value="ACT-like"/>
    <property type="match status" value="2"/>
</dbReference>
<dbReference type="PANTHER" id="PTHR34875:SF6">
    <property type="entry name" value="UPF0237 PROTEIN MJ1558"/>
    <property type="match status" value="1"/>
</dbReference>
<keyword evidence="1" id="KW-0963">Cytoplasm</keyword>
<sequence length="168" mass="18103">MQQIVITLVGSDRPGLVDRVSRLILTHQGNWLASSLSKMAGQFAGIIQVRINDEHIQPLADALNDIKELQCIVQRSDDSEQPAHSMTLSITVTGNDKPGIVQEVASAVHKGGGNILKMVSECESAPNWGGELFKATLQVGITQAGQRDGIRQHIENIANDLMVDISGN</sequence>
<dbReference type="Pfam" id="PF13740">
    <property type="entry name" value="ACT_6"/>
    <property type="match status" value="1"/>
</dbReference>
<name>A0ABW1XN79_9ALTE</name>
<comment type="subcellular location">
    <subcellularLocation>
        <location evidence="1">Cytoplasm</location>
    </subcellularLocation>
</comment>
<reference evidence="3" key="1">
    <citation type="journal article" date="2019" name="Int. J. Syst. Evol. Microbiol.">
        <title>The Global Catalogue of Microorganisms (GCM) 10K type strain sequencing project: providing services to taxonomists for standard genome sequencing and annotation.</title>
        <authorList>
            <consortium name="The Broad Institute Genomics Platform"/>
            <consortium name="The Broad Institute Genome Sequencing Center for Infectious Disease"/>
            <person name="Wu L."/>
            <person name="Ma J."/>
        </authorList>
    </citation>
    <scope>NUCLEOTIDE SEQUENCE [LARGE SCALE GENOMIC DNA]</scope>
    <source>
        <strain evidence="3">CGMCC 1.16031</strain>
    </source>
</reference>
<keyword evidence="3" id="KW-1185">Reference proteome</keyword>
<dbReference type="Gene3D" id="3.30.70.260">
    <property type="match status" value="2"/>
</dbReference>
<dbReference type="InterPro" id="IPR045865">
    <property type="entry name" value="ACT-like_dom_sf"/>
</dbReference>
<dbReference type="PANTHER" id="PTHR34875">
    <property type="entry name" value="UPF0237 PROTEIN MJ1558"/>
    <property type="match status" value="1"/>
</dbReference>
<proteinExistence type="predicted"/>